<accession>A0A1I6IXW9</accession>
<dbReference type="GO" id="GO:0006260">
    <property type="term" value="P:DNA replication"/>
    <property type="evidence" value="ECO:0007669"/>
    <property type="project" value="TreeGrafter"/>
</dbReference>
<dbReference type="Pfam" id="PF01695">
    <property type="entry name" value="IstB_IS21"/>
    <property type="match status" value="1"/>
</dbReference>
<dbReference type="AlphaFoldDB" id="A0A1I6IXW9"/>
<dbReference type="STRING" id="37658.SAMN05661086_01226"/>
<proteinExistence type="predicted"/>
<name>A0A1I6IXW9_9FIRM</name>
<evidence type="ECO:0000313" key="3">
    <source>
        <dbReference type="Proteomes" id="UP000199659"/>
    </source>
</evidence>
<feature type="domain" description="AAA+ ATPase" evidence="1">
    <location>
        <begin position="182"/>
        <end position="315"/>
    </location>
</feature>
<dbReference type="Gene3D" id="3.40.50.300">
    <property type="entry name" value="P-loop containing nucleotide triphosphate hydrolases"/>
    <property type="match status" value="1"/>
</dbReference>
<reference evidence="2 3" key="1">
    <citation type="submission" date="2016-10" db="EMBL/GenBank/DDBJ databases">
        <authorList>
            <person name="de Groot N.N."/>
        </authorList>
    </citation>
    <scope>NUCLEOTIDE SEQUENCE [LARGE SCALE GENOMIC DNA]</scope>
    <source>
        <strain evidence="2 3">743A</strain>
    </source>
</reference>
<dbReference type="NCBIfam" id="NF005304">
    <property type="entry name" value="PRK06835.1"/>
    <property type="match status" value="1"/>
</dbReference>
<dbReference type="OrthoDB" id="9776217at2"/>
<dbReference type="InterPro" id="IPR002611">
    <property type="entry name" value="IstB_ATP-bd"/>
</dbReference>
<gene>
    <name evidence="2" type="ORF">SAMN05661086_01226</name>
</gene>
<dbReference type="InterPro" id="IPR003593">
    <property type="entry name" value="AAA+_ATPase"/>
</dbReference>
<dbReference type="Proteomes" id="UP000199659">
    <property type="component" value="Unassembled WGS sequence"/>
</dbReference>
<dbReference type="InterPro" id="IPR027417">
    <property type="entry name" value="P-loop_NTPase"/>
</dbReference>
<dbReference type="PANTHER" id="PTHR30050">
    <property type="entry name" value="CHROMOSOMAL REPLICATION INITIATOR PROTEIN DNAA"/>
    <property type="match status" value="1"/>
</dbReference>
<evidence type="ECO:0000259" key="1">
    <source>
        <dbReference type="SMART" id="SM00382"/>
    </source>
</evidence>
<dbReference type="SMART" id="SM00382">
    <property type="entry name" value="AAA"/>
    <property type="match status" value="1"/>
</dbReference>
<dbReference type="CDD" id="cd00009">
    <property type="entry name" value="AAA"/>
    <property type="match status" value="1"/>
</dbReference>
<organism evidence="2 3">
    <name type="scientific">Anaeromicropila populeti</name>
    <dbReference type="NCBI Taxonomy" id="37658"/>
    <lineage>
        <taxon>Bacteria</taxon>
        <taxon>Bacillati</taxon>
        <taxon>Bacillota</taxon>
        <taxon>Clostridia</taxon>
        <taxon>Lachnospirales</taxon>
        <taxon>Lachnospiraceae</taxon>
        <taxon>Anaeromicropila</taxon>
    </lineage>
</organism>
<sequence length="330" mass="38111">MGLKNFQYNKILREYDARQIRNRHELEEKYAKVYKQIPALHDIDIMIAEESVSFAKLALNGDSSAITTLKEKIALLSFEKEELLKANGYPANYLTPNYTCPICKDTGFVGRDKCQCFKQSIVDLLYTQSNIRSAIAEENFDTFSFDYYDKNYKEESTGLSPFENIQKVVKECLSFIKNFDSVYENILFYGNTGVGKTFLTNCIARELLNNSHTVIYLTSFQLFDILEKNKFSKNEESYEITEQFQGIMNCDLLIIDDLGTELNNSFISSQLYLCINERHLSKKSTIISTNLSLDKLNAQYSERIFSRITSNYKLLKIVGKDIRLKKVFAP</sequence>
<dbReference type="EMBL" id="FOYZ01000004">
    <property type="protein sequence ID" value="SFR71481.1"/>
    <property type="molecule type" value="Genomic_DNA"/>
</dbReference>
<dbReference type="SUPFAM" id="SSF52540">
    <property type="entry name" value="P-loop containing nucleoside triphosphate hydrolases"/>
    <property type="match status" value="1"/>
</dbReference>
<dbReference type="PANTHER" id="PTHR30050:SF4">
    <property type="entry name" value="ATP-BINDING PROTEIN RV3427C IN INSERTION SEQUENCE-RELATED"/>
    <property type="match status" value="1"/>
</dbReference>
<dbReference type="GO" id="GO:0005524">
    <property type="term" value="F:ATP binding"/>
    <property type="evidence" value="ECO:0007669"/>
    <property type="project" value="InterPro"/>
</dbReference>
<keyword evidence="3" id="KW-1185">Reference proteome</keyword>
<protein>
    <submittedName>
        <fullName evidence="2">DNA replication protein DnaC</fullName>
    </submittedName>
</protein>
<evidence type="ECO:0000313" key="2">
    <source>
        <dbReference type="EMBL" id="SFR71481.1"/>
    </source>
</evidence>
<dbReference type="RefSeq" id="WP_092559820.1">
    <property type="nucleotide sequence ID" value="NZ_FOYZ01000004.1"/>
</dbReference>